<proteinExistence type="inferred from homology"/>
<accession>A0A5R9FWK9</accession>
<keyword evidence="10" id="KW-0472">Membrane</keyword>
<dbReference type="GO" id="GO:0005886">
    <property type="term" value="C:plasma membrane"/>
    <property type="evidence" value="ECO:0007669"/>
    <property type="project" value="UniProtKB-SubCell"/>
</dbReference>
<dbReference type="InterPro" id="IPR050811">
    <property type="entry name" value="Phosphate_ABC_transporter"/>
</dbReference>
<name>A0A5R9FWK9_9BACL</name>
<evidence type="ECO:0000256" key="4">
    <source>
        <dbReference type="ARBA" id="ARBA00011529"/>
    </source>
</evidence>
<gene>
    <name evidence="13" type="ORF">FE782_30660</name>
</gene>
<keyword evidence="8 10" id="KW-0564">Palmitate</keyword>
<evidence type="ECO:0000256" key="6">
    <source>
        <dbReference type="ARBA" id="ARBA00022592"/>
    </source>
</evidence>
<comment type="similarity">
    <text evidence="3 10">Belongs to the PstS family.</text>
</comment>
<dbReference type="InterPro" id="IPR024370">
    <property type="entry name" value="PBP_domain"/>
</dbReference>
<evidence type="ECO:0000256" key="11">
    <source>
        <dbReference type="SAM" id="MobiDB-lite"/>
    </source>
</evidence>
<organism evidence="13 14">
    <name type="scientific">Paenibacillus antri</name>
    <dbReference type="NCBI Taxonomy" id="2582848"/>
    <lineage>
        <taxon>Bacteria</taxon>
        <taxon>Bacillati</taxon>
        <taxon>Bacillota</taxon>
        <taxon>Bacilli</taxon>
        <taxon>Bacillales</taxon>
        <taxon>Paenibacillaceae</taxon>
        <taxon>Paenibacillus</taxon>
    </lineage>
</organism>
<evidence type="ECO:0000256" key="5">
    <source>
        <dbReference type="ARBA" id="ARBA00022448"/>
    </source>
</evidence>
<evidence type="ECO:0000259" key="12">
    <source>
        <dbReference type="Pfam" id="PF12849"/>
    </source>
</evidence>
<comment type="subunit">
    <text evidence="4 10">The complex is composed of two ATP-binding proteins (PstB), two transmembrane proteins (PstC and PstA) and a solute-binding protein (PstS).</text>
</comment>
<keyword evidence="10" id="KW-1003">Cell membrane</keyword>
<dbReference type="AlphaFoldDB" id="A0A5R9FWK9"/>
<dbReference type="PROSITE" id="PS51257">
    <property type="entry name" value="PROKAR_LIPOPROTEIN"/>
    <property type="match status" value="1"/>
</dbReference>
<evidence type="ECO:0000256" key="2">
    <source>
        <dbReference type="ARBA" id="ARBA00004193"/>
    </source>
</evidence>
<dbReference type="GO" id="GO:0006817">
    <property type="term" value="P:phosphate ion transport"/>
    <property type="evidence" value="ECO:0007669"/>
    <property type="project" value="UniProtKB-UniRule"/>
</dbReference>
<keyword evidence="6 10" id="KW-0592">Phosphate transport</keyword>
<evidence type="ECO:0000256" key="3">
    <source>
        <dbReference type="ARBA" id="ARBA00008725"/>
    </source>
</evidence>
<dbReference type="Gene3D" id="3.40.190.10">
    <property type="entry name" value="Periplasmic binding protein-like II"/>
    <property type="match status" value="2"/>
</dbReference>
<comment type="caution">
    <text evidence="13">The sequence shown here is derived from an EMBL/GenBank/DDBJ whole genome shotgun (WGS) entry which is preliminary data.</text>
</comment>
<dbReference type="Proteomes" id="UP000309676">
    <property type="component" value="Unassembled WGS sequence"/>
</dbReference>
<dbReference type="EMBL" id="VCIW01000036">
    <property type="protein sequence ID" value="TLS48432.1"/>
    <property type="molecule type" value="Genomic_DNA"/>
</dbReference>
<evidence type="ECO:0000256" key="9">
    <source>
        <dbReference type="ARBA" id="ARBA00023288"/>
    </source>
</evidence>
<reference evidence="13 14" key="1">
    <citation type="submission" date="2019-05" db="EMBL/GenBank/DDBJ databases">
        <authorList>
            <person name="Narsing Rao M.P."/>
            <person name="Li W.J."/>
        </authorList>
    </citation>
    <scope>NUCLEOTIDE SEQUENCE [LARGE SCALE GENOMIC DNA]</scope>
    <source>
        <strain evidence="13 14">SYSU_K30003</strain>
    </source>
</reference>
<evidence type="ECO:0000256" key="1">
    <source>
        <dbReference type="ARBA" id="ARBA00002841"/>
    </source>
</evidence>
<keyword evidence="14" id="KW-1185">Reference proteome</keyword>
<dbReference type="NCBIfam" id="TIGR02136">
    <property type="entry name" value="ptsS_2"/>
    <property type="match status" value="1"/>
</dbReference>
<dbReference type="RefSeq" id="WP_138198166.1">
    <property type="nucleotide sequence ID" value="NZ_VCIW01000036.1"/>
</dbReference>
<evidence type="ECO:0000313" key="13">
    <source>
        <dbReference type="EMBL" id="TLS48432.1"/>
    </source>
</evidence>
<comment type="function">
    <text evidence="10">Involved in the system for phosphate transport across the cytoplasmic membrane.</text>
</comment>
<evidence type="ECO:0000256" key="10">
    <source>
        <dbReference type="RuleBase" id="RU367119"/>
    </source>
</evidence>
<comment type="function">
    <text evidence="1">Part of the ABC transporter complex PstSACB involved in phosphate import.</text>
</comment>
<dbReference type="Pfam" id="PF12849">
    <property type="entry name" value="PBP_like_2"/>
    <property type="match status" value="1"/>
</dbReference>
<dbReference type="SUPFAM" id="SSF53850">
    <property type="entry name" value="Periplasmic binding protein-like II"/>
    <property type="match status" value="1"/>
</dbReference>
<dbReference type="OrthoDB" id="9790048at2"/>
<feature type="signal peptide" evidence="10">
    <location>
        <begin position="1"/>
        <end position="23"/>
    </location>
</feature>
<evidence type="ECO:0000256" key="8">
    <source>
        <dbReference type="ARBA" id="ARBA00023139"/>
    </source>
</evidence>
<feature type="domain" description="PBP" evidence="12">
    <location>
        <begin position="57"/>
        <end position="314"/>
    </location>
</feature>
<protein>
    <recommendedName>
        <fullName evidence="10">Phosphate-binding protein</fullName>
    </recommendedName>
</protein>
<dbReference type="PANTHER" id="PTHR30570">
    <property type="entry name" value="PERIPLASMIC PHOSPHATE BINDING COMPONENT OF PHOSPHATE ABC TRANSPORTER"/>
    <property type="match status" value="1"/>
</dbReference>
<keyword evidence="9 10" id="KW-0449">Lipoprotein</keyword>
<feature type="compositionally biased region" description="Low complexity" evidence="11">
    <location>
        <begin position="39"/>
        <end position="58"/>
    </location>
</feature>
<comment type="subcellular location">
    <subcellularLocation>
        <location evidence="2 10">Cell membrane</location>
        <topology evidence="2 10">Lipid-anchor</topology>
    </subcellularLocation>
</comment>
<feature type="chain" id="PRO_5039744022" description="Phosphate-binding protein" evidence="10">
    <location>
        <begin position="24"/>
        <end position="341"/>
    </location>
</feature>
<sequence length="341" mass="36523">MSKGLARKSWLLLLAVAFAFVVAACGNNNAGEDATQGSEAPAAAPAETPATEAPANEPAAEISGEIKLDGSSTVYPVAQAVAEEFMNIHGGVNVTVGLSGSSNGIKAIINGEADIANASRLIKDSEVEQIKAKGDDVVEMPVAYDGITVVIHPENDWATEMTVEELKKIWVKDSTVKTWADVREGWPNEPITLFAPGAASGTFEYFTEAVNGEAKVAREDVTASEDDNVLVQGVAGDKYAMSYFGFAYYEENMDKLKAVAIKETADAPAILPSLETIGDFSYKPLSRFIYMYPLKSTLERPEIQEFVKYYMSDEGSALAGEVGYVPLDKATRDANLALLPQ</sequence>
<keyword evidence="5 10" id="KW-0813">Transport</keyword>
<keyword evidence="7 10" id="KW-0732">Signal</keyword>
<evidence type="ECO:0000313" key="14">
    <source>
        <dbReference type="Proteomes" id="UP000309676"/>
    </source>
</evidence>
<dbReference type="CDD" id="cd13654">
    <property type="entry name" value="PBP2_phosphate_like_2"/>
    <property type="match status" value="1"/>
</dbReference>
<dbReference type="InterPro" id="IPR011862">
    <property type="entry name" value="Phos-bd"/>
</dbReference>
<dbReference type="GO" id="GO:0042301">
    <property type="term" value="F:phosphate ion binding"/>
    <property type="evidence" value="ECO:0007669"/>
    <property type="project" value="UniProtKB-UniRule"/>
</dbReference>
<dbReference type="PANTHER" id="PTHR30570:SF1">
    <property type="entry name" value="PHOSPHATE-BINDING PROTEIN PSTS"/>
    <property type="match status" value="1"/>
</dbReference>
<evidence type="ECO:0000256" key="7">
    <source>
        <dbReference type="ARBA" id="ARBA00022729"/>
    </source>
</evidence>
<feature type="region of interest" description="Disordered" evidence="11">
    <location>
        <begin position="32"/>
        <end position="58"/>
    </location>
</feature>